<dbReference type="Pfam" id="PF13561">
    <property type="entry name" value="adh_short_C2"/>
    <property type="match status" value="1"/>
</dbReference>
<dbReference type="PANTHER" id="PTHR42760:SF133">
    <property type="entry name" value="3-OXOACYL-[ACYL-CARRIER-PROTEIN] REDUCTASE"/>
    <property type="match status" value="1"/>
</dbReference>
<name>A0ABT0FIY2_9ACTN</name>
<dbReference type="PRINTS" id="PR00080">
    <property type="entry name" value="SDRFAMILY"/>
</dbReference>
<gene>
    <name evidence="3" type="ORF">MF672_000385</name>
</gene>
<evidence type="ECO:0000256" key="2">
    <source>
        <dbReference type="ARBA" id="ARBA00023002"/>
    </source>
</evidence>
<organism evidence="3 4">
    <name type="scientific">Actinomadura luzonensis</name>
    <dbReference type="NCBI Taxonomy" id="2805427"/>
    <lineage>
        <taxon>Bacteria</taxon>
        <taxon>Bacillati</taxon>
        <taxon>Actinomycetota</taxon>
        <taxon>Actinomycetes</taxon>
        <taxon>Streptosporangiales</taxon>
        <taxon>Thermomonosporaceae</taxon>
        <taxon>Actinomadura</taxon>
    </lineage>
</organism>
<dbReference type="EMBL" id="JAKRKC020000001">
    <property type="protein sequence ID" value="MCK2212261.1"/>
    <property type="molecule type" value="Genomic_DNA"/>
</dbReference>
<dbReference type="InterPro" id="IPR036291">
    <property type="entry name" value="NAD(P)-bd_dom_sf"/>
</dbReference>
<proteinExistence type="inferred from homology"/>
<protein>
    <submittedName>
        <fullName evidence="3">SDR family oxidoreductase</fullName>
    </submittedName>
</protein>
<dbReference type="RefSeq" id="WP_242371694.1">
    <property type="nucleotide sequence ID" value="NZ_JAKRKC020000001.1"/>
</dbReference>
<dbReference type="SUPFAM" id="SSF51735">
    <property type="entry name" value="NAD(P)-binding Rossmann-fold domains"/>
    <property type="match status" value="1"/>
</dbReference>
<dbReference type="PRINTS" id="PR00081">
    <property type="entry name" value="GDHRDH"/>
</dbReference>
<reference evidence="3 4" key="1">
    <citation type="submission" date="2022-04" db="EMBL/GenBank/DDBJ databases">
        <title>Genome draft of Actinomadura sp. ATCC 31491.</title>
        <authorList>
            <person name="Shi X."/>
            <person name="Du Y."/>
        </authorList>
    </citation>
    <scope>NUCLEOTIDE SEQUENCE [LARGE SCALE GENOMIC DNA]</scope>
    <source>
        <strain evidence="3 4">ATCC 31491</strain>
    </source>
</reference>
<keyword evidence="4" id="KW-1185">Reference proteome</keyword>
<comment type="caution">
    <text evidence="3">The sequence shown here is derived from an EMBL/GenBank/DDBJ whole genome shotgun (WGS) entry which is preliminary data.</text>
</comment>
<keyword evidence="2" id="KW-0560">Oxidoreductase</keyword>
<evidence type="ECO:0000256" key="1">
    <source>
        <dbReference type="ARBA" id="ARBA00006484"/>
    </source>
</evidence>
<comment type="similarity">
    <text evidence="1">Belongs to the short-chain dehydrogenases/reductases (SDR) family.</text>
</comment>
<evidence type="ECO:0000313" key="4">
    <source>
        <dbReference type="Proteomes" id="UP001317259"/>
    </source>
</evidence>
<dbReference type="InterPro" id="IPR002347">
    <property type="entry name" value="SDR_fam"/>
</dbReference>
<accession>A0ABT0FIY2</accession>
<dbReference type="Proteomes" id="UP001317259">
    <property type="component" value="Unassembled WGS sequence"/>
</dbReference>
<dbReference type="Gene3D" id="3.40.50.720">
    <property type="entry name" value="NAD(P)-binding Rossmann-like Domain"/>
    <property type="match status" value="1"/>
</dbReference>
<dbReference type="PANTHER" id="PTHR42760">
    <property type="entry name" value="SHORT-CHAIN DEHYDROGENASES/REDUCTASES FAMILY MEMBER"/>
    <property type="match status" value="1"/>
</dbReference>
<dbReference type="CDD" id="cd05233">
    <property type="entry name" value="SDR_c"/>
    <property type="match status" value="1"/>
</dbReference>
<sequence length="262" mass="26690">MDMRLDGTTAVVTGASRGLGLAVVRALAAEGVRVVAAARTVSPELKETGAIALTADLSTPDGPGAMIERALAELGELDLLVNNVGGGDGGEGRIGGFLTSTDEHWRRDHDLNLLSAVRATRAALPSLLRRRGNVINISSNSARLPHAGPITYSTAKAALTAFGKALAEEFGPQGVRVNTISPGAIRTSLWESPDGYGAALAAALGVDQQQLLAGLPAGTGMTTGRLIEPDEVAALVTWLASPHAASVSGADYVIDGGAIKTV</sequence>
<evidence type="ECO:0000313" key="3">
    <source>
        <dbReference type="EMBL" id="MCK2212261.1"/>
    </source>
</evidence>